<proteinExistence type="predicted"/>
<dbReference type="InterPro" id="IPR055707">
    <property type="entry name" value="DUF7283"/>
</dbReference>
<organism evidence="2 3">
    <name type="scientific">Salinadaptatus halalkaliphilus</name>
    <dbReference type="NCBI Taxonomy" id="2419781"/>
    <lineage>
        <taxon>Archaea</taxon>
        <taxon>Methanobacteriati</taxon>
        <taxon>Methanobacteriota</taxon>
        <taxon>Stenosarchaea group</taxon>
        <taxon>Halobacteria</taxon>
        <taxon>Halobacteriales</taxon>
        <taxon>Natrialbaceae</taxon>
        <taxon>Salinadaptatus</taxon>
    </lineage>
</organism>
<keyword evidence="1" id="KW-1133">Transmembrane helix</keyword>
<gene>
    <name evidence="2" type="ORF">D8Y22_13285</name>
</gene>
<dbReference type="AlphaFoldDB" id="A0A4S3TJV0"/>
<protein>
    <submittedName>
        <fullName evidence="2">Uncharacterized protein</fullName>
    </submittedName>
</protein>
<dbReference type="Pfam" id="PF23954">
    <property type="entry name" value="DUF7283"/>
    <property type="match status" value="1"/>
</dbReference>
<sequence length="376" mass="41136">MDFEAPADAWYVYVGVAIISVVVAGLAVGVSTGPPPDAEQASSAIEGATGSEYAASGSYEHDAEIVTIDHQTLTMENDHGTAHSSFAYGTVVPVNGHERLENIAYGQSFEDAYADELDDPTSHATLEFFAAVEDADAENSGRELYADGELTARTVAVRNDEAVAVSAEPMNDADLSEDFEDEFEDEDDVESIPADFYVQAEGKAIAPMTVELEASEQPDLENDETLLEALFGVVGAVFDWDESVVDAVVDFWNDYIWCRIDPGVDCPDYDVEFYQDHDAEVFVSHSGETASEHVRPLAPLEDVEDLEALETEDVWLGTFPVDVEIRYTGGELLCAGTLEDWDDSVECGPDMTLEDYDEPHWHETRGDVHYVTLVTV</sequence>
<dbReference type="RefSeq" id="WP_141465167.1">
    <property type="nucleotide sequence ID" value="NZ_RBZW01000033.1"/>
</dbReference>
<dbReference type="Proteomes" id="UP000318864">
    <property type="component" value="Unassembled WGS sequence"/>
</dbReference>
<keyword evidence="1" id="KW-0472">Membrane</keyword>
<dbReference type="OrthoDB" id="157493at2157"/>
<reference evidence="2 3" key="1">
    <citation type="submission" date="2018-10" db="EMBL/GenBank/DDBJ databases">
        <title>Natronolimnobius sp. XQ-INN 246 isolated from Inner Mongolia Autonomous Region of China.</title>
        <authorList>
            <person name="Xue Q."/>
        </authorList>
    </citation>
    <scope>NUCLEOTIDE SEQUENCE [LARGE SCALE GENOMIC DNA]</scope>
    <source>
        <strain evidence="2 3">XQ-INN 246</strain>
    </source>
</reference>
<evidence type="ECO:0000313" key="2">
    <source>
        <dbReference type="EMBL" id="THE64379.1"/>
    </source>
</evidence>
<name>A0A4S3TJV0_9EURY</name>
<dbReference type="EMBL" id="RBZW01000033">
    <property type="protein sequence ID" value="THE64379.1"/>
    <property type="molecule type" value="Genomic_DNA"/>
</dbReference>
<evidence type="ECO:0000256" key="1">
    <source>
        <dbReference type="SAM" id="Phobius"/>
    </source>
</evidence>
<accession>A0A4S3TJV0</accession>
<keyword evidence="1" id="KW-0812">Transmembrane</keyword>
<comment type="caution">
    <text evidence="2">The sequence shown here is derived from an EMBL/GenBank/DDBJ whole genome shotgun (WGS) entry which is preliminary data.</text>
</comment>
<keyword evidence="3" id="KW-1185">Reference proteome</keyword>
<feature type="transmembrane region" description="Helical" evidence="1">
    <location>
        <begin position="12"/>
        <end position="30"/>
    </location>
</feature>
<evidence type="ECO:0000313" key="3">
    <source>
        <dbReference type="Proteomes" id="UP000318864"/>
    </source>
</evidence>